<dbReference type="PROSITE" id="PS01046">
    <property type="entry name" value="LON_SER"/>
    <property type="match status" value="1"/>
</dbReference>
<keyword evidence="5 9" id="KW-0378">Hydrolase</keyword>
<dbReference type="Pfam" id="PF22667">
    <property type="entry name" value="Lon_lid"/>
    <property type="match status" value="1"/>
</dbReference>
<organism evidence="17 18">
    <name type="scientific">Halodesulfovibrio marinisediminis DSM 17456</name>
    <dbReference type="NCBI Taxonomy" id="1121457"/>
    <lineage>
        <taxon>Bacteria</taxon>
        <taxon>Pseudomonadati</taxon>
        <taxon>Thermodesulfobacteriota</taxon>
        <taxon>Desulfovibrionia</taxon>
        <taxon>Desulfovibrionales</taxon>
        <taxon>Desulfovibrionaceae</taxon>
        <taxon>Halodesulfovibrio</taxon>
    </lineage>
</organism>
<dbReference type="Gene3D" id="1.20.5.5270">
    <property type="match status" value="1"/>
</dbReference>
<evidence type="ECO:0000256" key="14">
    <source>
        <dbReference type="RuleBase" id="RU000591"/>
    </source>
</evidence>
<dbReference type="Proteomes" id="UP000184694">
    <property type="component" value="Unassembled WGS sequence"/>
</dbReference>
<dbReference type="OrthoDB" id="9803599at2"/>
<keyword evidence="18" id="KW-1185">Reference proteome</keyword>
<dbReference type="GO" id="GO:0034605">
    <property type="term" value="P:cellular response to heat"/>
    <property type="evidence" value="ECO:0007669"/>
    <property type="project" value="UniProtKB-UniRule"/>
</dbReference>
<dbReference type="Gene3D" id="3.40.50.300">
    <property type="entry name" value="P-loop containing nucleotide triphosphate hydrolases"/>
    <property type="match status" value="1"/>
</dbReference>
<dbReference type="InterPro" id="IPR003111">
    <property type="entry name" value="Lon_prtase_N"/>
</dbReference>
<dbReference type="PANTHER" id="PTHR10046">
    <property type="entry name" value="ATP DEPENDENT LON PROTEASE FAMILY MEMBER"/>
    <property type="match status" value="1"/>
</dbReference>
<dbReference type="Pfam" id="PF02190">
    <property type="entry name" value="LON_substr_bdg"/>
    <property type="match status" value="1"/>
</dbReference>
<dbReference type="Gene3D" id="1.20.58.1480">
    <property type="match status" value="1"/>
</dbReference>
<comment type="subcellular location">
    <subcellularLocation>
        <location evidence="1 9 10">Cytoplasm</location>
    </subcellularLocation>
</comment>
<dbReference type="GO" id="GO:0004176">
    <property type="term" value="F:ATP-dependent peptidase activity"/>
    <property type="evidence" value="ECO:0007669"/>
    <property type="project" value="UniProtKB-UniRule"/>
</dbReference>
<dbReference type="InterPro" id="IPR027543">
    <property type="entry name" value="Lon_bac"/>
</dbReference>
<dbReference type="InterPro" id="IPR014721">
    <property type="entry name" value="Ribsml_uS5_D2-typ_fold_subgr"/>
</dbReference>
<evidence type="ECO:0000313" key="18">
    <source>
        <dbReference type="Proteomes" id="UP000184694"/>
    </source>
</evidence>
<comment type="function">
    <text evidence="9">ATP-dependent serine protease that mediates the selective degradation of mutant and abnormal proteins as well as certain short-lived regulatory proteins. Required for cellular homeostasis and for survival from DNA damage and developmental changes induced by stress. Degrades polypeptides processively to yield small peptide fragments that are 5 to 10 amino acids long. Binds to DNA in a double-stranded, site-specific manner.</text>
</comment>
<keyword evidence="7 9" id="KW-0067">ATP-binding</keyword>
<keyword evidence="8 9" id="KW-0346">Stress response</keyword>
<evidence type="ECO:0000256" key="4">
    <source>
        <dbReference type="ARBA" id="ARBA00022741"/>
    </source>
</evidence>
<dbReference type="RefSeq" id="WP_074215197.1">
    <property type="nucleotide sequence ID" value="NZ_FSRG01000003.1"/>
</dbReference>
<dbReference type="EC" id="3.4.21.53" evidence="9 10"/>
<gene>
    <name evidence="9" type="primary">lon</name>
    <name evidence="17" type="ORF">SAMN02745161_0308</name>
</gene>
<dbReference type="GO" id="GO:0005737">
    <property type="term" value="C:cytoplasm"/>
    <property type="evidence" value="ECO:0007669"/>
    <property type="project" value="UniProtKB-SubCell"/>
</dbReference>
<dbReference type="InterPro" id="IPR008268">
    <property type="entry name" value="Peptidase_S16_AS"/>
</dbReference>
<dbReference type="FunFam" id="1.20.5.5270:FF:000002">
    <property type="entry name" value="Lon protease homolog"/>
    <property type="match status" value="1"/>
</dbReference>
<dbReference type="PIRSF" id="PIRSF001174">
    <property type="entry name" value="Lon_proteas"/>
    <property type="match status" value="1"/>
</dbReference>
<dbReference type="InterPro" id="IPR046336">
    <property type="entry name" value="Lon_prtase_N_sf"/>
</dbReference>
<evidence type="ECO:0000256" key="10">
    <source>
        <dbReference type="PIRNR" id="PIRNR001174"/>
    </source>
</evidence>
<comment type="subunit">
    <text evidence="9 10">Homohexamer. Organized in a ring with a central cavity.</text>
</comment>
<accession>A0A1N6DMM9</accession>
<feature type="domain" description="Lon N-terminal" evidence="16">
    <location>
        <begin position="17"/>
        <end position="222"/>
    </location>
</feature>
<dbReference type="Gene3D" id="3.30.230.10">
    <property type="match status" value="1"/>
</dbReference>
<dbReference type="HAMAP" id="MF_01973">
    <property type="entry name" value="lon_bact"/>
    <property type="match status" value="1"/>
</dbReference>
<dbReference type="InterPro" id="IPR054594">
    <property type="entry name" value="Lon_lid"/>
</dbReference>
<evidence type="ECO:0000256" key="11">
    <source>
        <dbReference type="PIRSR" id="PIRSR001174-1"/>
    </source>
</evidence>
<dbReference type="SUPFAM" id="SSF88697">
    <property type="entry name" value="PUA domain-like"/>
    <property type="match status" value="1"/>
</dbReference>
<reference evidence="18" key="1">
    <citation type="submission" date="2016-11" db="EMBL/GenBank/DDBJ databases">
        <authorList>
            <person name="Varghese N."/>
            <person name="Submissions S."/>
        </authorList>
    </citation>
    <scope>NUCLEOTIDE SEQUENCE [LARGE SCALE GENOMIC DNA]</scope>
    <source>
        <strain evidence="18">DSM 17456</strain>
    </source>
</reference>
<dbReference type="NCBIfam" id="TIGR00763">
    <property type="entry name" value="lon"/>
    <property type="match status" value="1"/>
</dbReference>
<evidence type="ECO:0000256" key="12">
    <source>
        <dbReference type="PIRSR" id="PIRSR001174-2"/>
    </source>
</evidence>
<evidence type="ECO:0000313" key="17">
    <source>
        <dbReference type="EMBL" id="SIN71923.1"/>
    </source>
</evidence>
<sequence length="822" mass="92023">MTEIGSSDEKRLATIQLPLMSLREVVMFPRSIIPLFVGREASIKAIEHAIADSSKEIFLVAQREPEMEVPEAEDLFEVGTVSKVLQMLRLPDGTIKVLFEGLYRARWTSAGVEKLEVEEEGEEEVSFVLANVTPVEENDIEGTEAEALARACHESLEEYAKINKKLAQETLLAINAVSSVGKLADAIMPHLKVDYRVKQEVLELTDPVQRLEKVYELLQGEIAITSMEKRIKNRVKHQMERNQKEYYLNEQIKAINKEMGRDDDPQEELNELEAKLRSKDMPDEARDRGLRELKKLRGMPASSAEYTVVRNYIDWIVDLPWNKLKETPIDIDGARSILDEDHFGLEKPKERILEFLAVQKLATKLKGPILCLVGPPGVGKTSLARSIARATNREFVRLSLGGVRDEAEVRGHRRTYVGALPGKIIQSLKRVEFNNPLFCLDEIDKMSTDFRGDPSAALLEVLDPEQNGTFNDHYLDLDYDLSQVFFITTANSLQSIPLPLQDRMEIIQLPGYLETEKKRIARDFLLPKQIDQHGIKNENLRMSDNVIMDIIRYYTREAGVRSLEREIASICRKAAMRVVEADDMDKVISITTQNLPNMLGVKKYRYGEREDEAQVGVTTGLAWTELGGELLLVETAIMPGSGKVSTTGKLGEVMTESAQAALSYIRSRSSLFGLKPNFHKGIDIHVHVPEGATPKDGPSAGITLCTSMVSALLGIPVRNDIAMTGEITLRGRVLPIGGLREKLLAARRGLITTVLIPKDNEKDLKDIPADVLKGMTIVPVENVDEVLPYALNSAELYQGKSQTRELLDSLKICEPEATQVTH</sequence>
<dbReference type="SMART" id="SM00464">
    <property type="entry name" value="LON"/>
    <property type="match status" value="1"/>
</dbReference>
<feature type="active site" evidence="9 11">
    <location>
        <position position="699"/>
    </location>
</feature>
<dbReference type="GO" id="GO:0006515">
    <property type="term" value="P:protein quality control for misfolded or incompletely synthesized proteins"/>
    <property type="evidence" value="ECO:0007669"/>
    <property type="project" value="UniProtKB-UniRule"/>
</dbReference>
<name>A0A1N6DMM9_9BACT</name>
<dbReference type="Gene3D" id="1.10.8.60">
    <property type="match status" value="1"/>
</dbReference>
<dbReference type="InterPro" id="IPR008269">
    <property type="entry name" value="Lon_proteolytic"/>
</dbReference>
<dbReference type="Pfam" id="PF05362">
    <property type="entry name" value="Lon_C"/>
    <property type="match status" value="1"/>
</dbReference>
<evidence type="ECO:0000256" key="5">
    <source>
        <dbReference type="ARBA" id="ARBA00022801"/>
    </source>
</evidence>
<keyword evidence="3 9" id="KW-0645">Protease</keyword>
<dbReference type="InterPro" id="IPR003593">
    <property type="entry name" value="AAA+_ATPase"/>
</dbReference>
<dbReference type="SUPFAM" id="SSF54211">
    <property type="entry name" value="Ribosomal protein S5 domain 2-like"/>
    <property type="match status" value="1"/>
</dbReference>
<dbReference type="InterPro" id="IPR020568">
    <property type="entry name" value="Ribosomal_Su5_D2-typ_SF"/>
</dbReference>
<feature type="active site" evidence="9 11">
    <location>
        <position position="742"/>
    </location>
</feature>
<dbReference type="SUPFAM" id="SSF52540">
    <property type="entry name" value="P-loop containing nucleoside triphosphate hydrolases"/>
    <property type="match status" value="1"/>
</dbReference>
<keyword evidence="6 9" id="KW-0720">Serine protease</keyword>
<dbReference type="Pfam" id="PF00004">
    <property type="entry name" value="AAA"/>
    <property type="match status" value="1"/>
</dbReference>
<evidence type="ECO:0000256" key="8">
    <source>
        <dbReference type="ARBA" id="ARBA00023016"/>
    </source>
</evidence>
<dbReference type="InterPro" id="IPR027065">
    <property type="entry name" value="Lon_Prtase"/>
</dbReference>
<dbReference type="InterPro" id="IPR004815">
    <property type="entry name" value="Lon_bac/euk-typ"/>
</dbReference>
<evidence type="ECO:0000256" key="6">
    <source>
        <dbReference type="ARBA" id="ARBA00022825"/>
    </source>
</evidence>
<dbReference type="GO" id="GO:0043565">
    <property type="term" value="F:sequence-specific DNA binding"/>
    <property type="evidence" value="ECO:0007669"/>
    <property type="project" value="UniProtKB-UniRule"/>
</dbReference>
<dbReference type="GO" id="GO:0004252">
    <property type="term" value="F:serine-type endopeptidase activity"/>
    <property type="evidence" value="ECO:0007669"/>
    <property type="project" value="UniProtKB-UniRule"/>
</dbReference>
<evidence type="ECO:0000256" key="1">
    <source>
        <dbReference type="ARBA" id="ARBA00004496"/>
    </source>
</evidence>
<protein>
    <recommendedName>
        <fullName evidence="9 10">Lon protease</fullName>
        <ecNumber evidence="9 10">3.4.21.53</ecNumber>
    </recommendedName>
    <alternativeName>
        <fullName evidence="9">ATP-dependent protease La</fullName>
    </alternativeName>
</protein>
<comment type="similarity">
    <text evidence="9 10 13 14">Belongs to the peptidase S16 family.</text>
</comment>
<feature type="domain" description="Lon proteolytic" evidence="15">
    <location>
        <begin position="612"/>
        <end position="793"/>
    </location>
</feature>
<evidence type="ECO:0000259" key="15">
    <source>
        <dbReference type="PROSITE" id="PS51786"/>
    </source>
</evidence>
<dbReference type="PROSITE" id="PS51786">
    <property type="entry name" value="LON_PROTEOLYTIC"/>
    <property type="match status" value="1"/>
</dbReference>
<proteinExistence type="evidence at transcript level"/>
<dbReference type="CDD" id="cd19500">
    <property type="entry name" value="RecA-like_Lon"/>
    <property type="match status" value="1"/>
</dbReference>
<dbReference type="GO" id="GO:0016887">
    <property type="term" value="F:ATP hydrolysis activity"/>
    <property type="evidence" value="ECO:0007669"/>
    <property type="project" value="UniProtKB-UniRule"/>
</dbReference>
<dbReference type="InterPro" id="IPR015947">
    <property type="entry name" value="PUA-like_sf"/>
</dbReference>
<dbReference type="InterPro" id="IPR027417">
    <property type="entry name" value="P-loop_NTPase"/>
</dbReference>
<evidence type="ECO:0000256" key="3">
    <source>
        <dbReference type="ARBA" id="ARBA00022670"/>
    </source>
</evidence>
<evidence type="ECO:0000256" key="2">
    <source>
        <dbReference type="ARBA" id="ARBA00022490"/>
    </source>
</evidence>
<dbReference type="EMBL" id="FSRG01000003">
    <property type="protein sequence ID" value="SIN71923.1"/>
    <property type="molecule type" value="Genomic_DNA"/>
</dbReference>
<comment type="induction">
    <text evidence="9">By heat shock.</text>
</comment>
<dbReference type="STRING" id="1121457.SAMN02745161_0308"/>
<evidence type="ECO:0000256" key="9">
    <source>
        <dbReference type="HAMAP-Rule" id="MF_01973"/>
    </source>
</evidence>
<dbReference type="PRINTS" id="PR00830">
    <property type="entry name" value="ENDOLAPTASE"/>
</dbReference>
<evidence type="ECO:0000256" key="7">
    <source>
        <dbReference type="ARBA" id="ARBA00022840"/>
    </source>
</evidence>
<feature type="binding site" evidence="9 12">
    <location>
        <begin position="374"/>
        <end position="381"/>
    </location>
    <ligand>
        <name>ATP</name>
        <dbReference type="ChEBI" id="CHEBI:30616"/>
    </ligand>
</feature>
<evidence type="ECO:0000256" key="13">
    <source>
        <dbReference type="PROSITE-ProRule" id="PRU01122"/>
    </source>
</evidence>
<dbReference type="InterPro" id="IPR003959">
    <property type="entry name" value="ATPase_AAA_core"/>
</dbReference>
<dbReference type="NCBIfam" id="NF008053">
    <property type="entry name" value="PRK10787.1"/>
    <property type="match status" value="1"/>
</dbReference>
<dbReference type="Gene3D" id="2.30.130.40">
    <property type="entry name" value="LON domain-like"/>
    <property type="match status" value="1"/>
</dbReference>
<comment type="catalytic activity">
    <reaction evidence="9 10 13">
        <text>Hydrolysis of proteins in presence of ATP.</text>
        <dbReference type="EC" id="3.4.21.53"/>
    </reaction>
</comment>
<dbReference type="GO" id="GO:0005524">
    <property type="term" value="F:ATP binding"/>
    <property type="evidence" value="ECO:0007669"/>
    <property type="project" value="UniProtKB-UniRule"/>
</dbReference>
<dbReference type="AlphaFoldDB" id="A0A1N6DMM9"/>
<keyword evidence="4 9" id="KW-0547">Nucleotide-binding</keyword>
<dbReference type="SMART" id="SM00382">
    <property type="entry name" value="AAA"/>
    <property type="match status" value="1"/>
</dbReference>
<evidence type="ECO:0000259" key="16">
    <source>
        <dbReference type="PROSITE" id="PS51787"/>
    </source>
</evidence>
<dbReference type="PROSITE" id="PS51787">
    <property type="entry name" value="LON_N"/>
    <property type="match status" value="1"/>
</dbReference>
<dbReference type="FunFam" id="3.40.50.300:FF:000382">
    <property type="entry name" value="Lon protease homolog 2, peroxisomal"/>
    <property type="match status" value="1"/>
</dbReference>
<keyword evidence="2 9" id="KW-0963">Cytoplasm</keyword>